<name>A0ABT9CBI6_9BACL</name>
<accession>A0ABT9CBI6</accession>
<organism evidence="2 3">
    <name type="scientific">Paenibacillus lacisoli</name>
    <dbReference type="NCBI Taxonomy" id="3064525"/>
    <lineage>
        <taxon>Bacteria</taxon>
        <taxon>Bacillati</taxon>
        <taxon>Bacillota</taxon>
        <taxon>Bacilli</taxon>
        <taxon>Bacillales</taxon>
        <taxon>Paenibacillaceae</taxon>
        <taxon>Paenibacillus</taxon>
    </lineage>
</organism>
<gene>
    <name evidence="2" type="ORF">Q5741_07360</name>
</gene>
<keyword evidence="1" id="KW-1133">Transmembrane helix</keyword>
<evidence type="ECO:0000313" key="3">
    <source>
        <dbReference type="Proteomes" id="UP001240171"/>
    </source>
</evidence>
<proteinExistence type="predicted"/>
<comment type="caution">
    <text evidence="2">The sequence shown here is derived from an EMBL/GenBank/DDBJ whole genome shotgun (WGS) entry which is preliminary data.</text>
</comment>
<reference evidence="2 3" key="1">
    <citation type="submission" date="2023-07" db="EMBL/GenBank/DDBJ databases">
        <title>Paenibacillus sp. JX-17 nov. isolated from soil.</title>
        <authorList>
            <person name="Wan Y."/>
            <person name="Liu B."/>
        </authorList>
    </citation>
    <scope>NUCLEOTIDE SEQUENCE [LARGE SCALE GENOMIC DNA]</scope>
    <source>
        <strain evidence="2 3">JX-17</strain>
    </source>
</reference>
<keyword evidence="3" id="KW-1185">Reference proteome</keyword>
<feature type="transmembrane region" description="Helical" evidence="1">
    <location>
        <begin position="167"/>
        <end position="188"/>
    </location>
</feature>
<feature type="transmembrane region" description="Helical" evidence="1">
    <location>
        <begin position="130"/>
        <end position="147"/>
    </location>
</feature>
<sequence length="235" mass="27163">MVLGLCLMMIAYLIIRHRSKEVAHTQHKKNNVREERTAVQLFVNRMWKQRETVGSKLTAVLLVILVIIAIFDFRLALNMLQPSMVVGMIVFSFFYIMNDEGEEVEEEELQPENHKLRALLRLIDYREHPFSLGLLLFIIIVLTLLLSKQYGLMLSLETGGNPMYVMSLPTAAFILSGLSIACGFIYIIHYCDFFGLRQTEQGPYKLFQIHFYEIIICGASFFIWLFILGITWITG</sequence>
<evidence type="ECO:0000313" key="2">
    <source>
        <dbReference type="EMBL" id="MDO7906235.1"/>
    </source>
</evidence>
<evidence type="ECO:0000256" key="1">
    <source>
        <dbReference type="SAM" id="Phobius"/>
    </source>
</evidence>
<dbReference type="Proteomes" id="UP001240171">
    <property type="component" value="Unassembled WGS sequence"/>
</dbReference>
<protein>
    <submittedName>
        <fullName evidence="2">Uncharacterized protein</fullName>
    </submittedName>
</protein>
<keyword evidence="1" id="KW-0472">Membrane</keyword>
<dbReference type="EMBL" id="JAUQTB010000003">
    <property type="protein sequence ID" value="MDO7906235.1"/>
    <property type="molecule type" value="Genomic_DNA"/>
</dbReference>
<feature type="transmembrane region" description="Helical" evidence="1">
    <location>
        <begin position="79"/>
        <end position="97"/>
    </location>
</feature>
<keyword evidence="1" id="KW-0812">Transmembrane</keyword>
<feature type="transmembrane region" description="Helical" evidence="1">
    <location>
        <begin position="53"/>
        <end position="73"/>
    </location>
</feature>
<feature type="transmembrane region" description="Helical" evidence="1">
    <location>
        <begin position="209"/>
        <end position="233"/>
    </location>
</feature>